<gene>
    <name evidence="3" type="ORF">EDD18DRAFT_693577</name>
</gene>
<name>A0AA39TWN8_9AGAR</name>
<dbReference type="Proteomes" id="UP001175228">
    <property type="component" value="Unassembled WGS sequence"/>
</dbReference>
<reference evidence="3" key="1">
    <citation type="submission" date="2023-06" db="EMBL/GenBank/DDBJ databases">
        <authorList>
            <consortium name="Lawrence Berkeley National Laboratory"/>
            <person name="Ahrendt S."/>
            <person name="Sahu N."/>
            <person name="Indic B."/>
            <person name="Wong-Bajracharya J."/>
            <person name="Merenyi Z."/>
            <person name="Ke H.-M."/>
            <person name="Monk M."/>
            <person name="Kocsube S."/>
            <person name="Drula E."/>
            <person name="Lipzen A."/>
            <person name="Balint B."/>
            <person name="Henrissat B."/>
            <person name="Andreopoulos B."/>
            <person name="Martin F.M."/>
            <person name="Harder C.B."/>
            <person name="Rigling D."/>
            <person name="Ford K.L."/>
            <person name="Foster G.D."/>
            <person name="Pangilinan J."/>
            <person name="Papanicolaou A."/>
            <person name="Barry K."/>
            <person name="LaButti K."/>
            <person name="Viragh M."/>
            <person name="Koriabine M."/>
            <person name="Yan M."/>
            <person name="Riley R."/>
            <person name="Champramary S."/>
            <person name="Plett K.L."/>
            <person name="Tsai I.J."/>
            <person name="Slot J."/>
            <person name="Sipos G."/>
            <person name="Plett J."/>
            <person name="Nagy L.G."/>
            <person name="Grigoriev I.V."/>
        </authorList>
    </citation>
    <scope>NUCLEOTIDE SEQUENCE</scope>
    <source>
        <strain evidence="3">HWK02</strain>
    </source>
</reference>
<feature type="compositionally biased region" description="Low complexity" evidence="1">
    <location>
        <begin position="943"/>
        <end position="965"/>
    </location>
</feature>
<keyword evidence="2" id="KW-0812">Transmembrane</keyword>
<keyword evidence="4" id="KW-1185">Reference proteome</keyword>
<feature type="compositionally biased region" description="Polar residues" evidence="1">
    <location>
        <begin position="554"/>
        <end position="573"/>
    </location>
</feature>
<accession>A0AA39TWN8</accession>
<feature type="compositionally biased region" description="Low complexity" evidence="1">
    <location>
        <begin position="609"/>
        <end position="622"/>
    </location>
</feature>
<proteinExistence type="predicted"/>
<feature type="compositionally biased region" description="Gly residues" evidence="1">
    <location>
        <begin position="913"/>
        <end position="942"/>
    </location>
</feature>
<protein>
    <submittedName>
        <fullName evidence="3">Uncharacterized protein</fullName>
    </submittedName>
</protein>
<evidence type="ECO:0000313" key="4">
    <source>
        <dbReference type="Proteomes" id="UP001175228"/>
    </source>
</evidence>
<organism evidence="3 4">
    <name type="scientific">Armillaria luteobubalina</name>
    <dbReference type="NCBI Taxonomy" id="153913"/>
    <lineage>
        <taxon>Eukaryota</taxon>
        <taxon>Fungi</taxon>
        <taxon>Dikarya</taxon>
        <taxon>Basidiomycota</taxon>
        <taxon>Agaricomycotina</taxon>
        <taxon>Agaricomycetes</taxon>
        <taxon>Agaricomycetidae</taxon>
        <taxon>Agaricales</taxon>
        <taxon>Marasmiineae</taxon>
        <taxon>Physalacriaceae</taxon>
        <taxon>Armillaria</taxon>
    </lineage>
</organism>
<keyword evidence="2" id="KW-1133">Transmembrane helix</keyword>
<feature type="transmembrane region" description="Helical" evidence="2">
    <location>
        <begin position="65"/>
        <end position="86"/>
    </location>
</feature>
<feature type="region of interest" description="Disordered" evidence="1">
    <location>
        <begin position="434"/>
        <end position="455"/>
    </location>
</feature>
<feature type="compositionally biased region" description="Pro residues" evidence="1">
    <location>
        <begin position="707"/>
        <end position="724"/>
    </location>
</feature>
<feature type="region of interest" description="Disordered" evidence="1">
    <location>
        <begin position="535"/>
        <end position="977"/>
    </location>
</feature>
<feature type="transmembrane region" description="Helical" evidence="2">
    <location>
        <begin position="171"/>
        <end position="195"/>
    </location>
</feature>
<feature type="compositionally biased region" description="Polar residues" evidence="1">
    <location>
        <begin position="850"/>
        <end position="867"/>
    </location>
</feature>
<feature type="compositionally biased region" description="Polar residues" evidence="1">
    <location>
        <begin position="435"/>
        <end position="445"/>
    </location>
</feature>
<comment type="caution">
    <text evidence="3">The sequence shown here is derived from an EMBL/GenBank/DDBJ whole genome shotgun (WGS) entry which is preliminary data.</text>
</comment>
<feature type="compositionally biased region" description="Polar residues" evidence="1">
    <location>
        <begin position="807"/>
        <end position="819"/>
    </location>
</feature>
<sequence>MLPRLSFNLGCHMDGYRHKVELYNPYEPQPTAGPSTTEYKNEARIGPLIQSTEQRAENSWLQHGLCFTLHGILVGVHFLILLIWITRAERDVTVPLGRRSSIISTTIVQVSQIIGTLYLAGIIFVSQQLGVRRNARTRQTLTATSDNMAAWSGLGAALESLWRQKTLMASVLPSLLVVGYFVCIAVLNITTPAIFSLRPFNQTRNAVIATTLGKPNISVNSLASSNLTSFWLDSTPVVPYLAHSDRASKIGLENGTLYDVVSRNGGKGSVSLNATTFNVSCGYVDGASATDSGGSGNWSIGTPYQGAATSIPVLAPNTFKWLPLYPYTLKDPWRHAVFYTSANITDSNGSGGVHISLNPPMQPGAYMDKSRKNVSDFSEAVVPSIQIIGCTISLINQSAAVDGESHLLQHVSPSGVKSTSQWLSWQPEAAPANATAVSVSSQSTKIAPRAEDTVEQDRTPAITHPVRTMAPAVEQTNPIMSPNSHTTDPYPIPEPITTEATPTTTEAVLTSTDQYDTTSFDDSVKTQRTASAWIDTTSSDSRSTKTDPSRTSRFTFSEDLQTSSSTYNGTNFAPPQDPNSKPEPPNNGGGGEENTGERKRMPTLAARQNSSPDPNNGGSSPPDTNPAPGNDDGGVGGATPEGTIPESAPPNNGGGEPKGAPAPQNLNPNPVPPSDGGASGGNVPQFASPQDSNPKPAPPDNGGNSPQPQPPPAPQNPNPNPPSPNNGGGGTSPQNTSSNGGDGDRGGAPHNPNPSPPPGGGGEGDRSPQFPSPQHPNPNPAPPDGGGGSVSGNEGGGGGNSGQGENTPGQGQGQSSPPIAQSGSSRQGGASPQGGGGGQGDGQQNPLGQSNSSDGAGQNGGDTSDGTQDPGGSRGTSGQNSGAGTQGTGDKSGKSAAGQSGEGAMGDNSDGTQGAGGTGGQDSGSQSGTGGMGDTTGQGLGDQNGDAESTGSDGSTSGVDGGVTDPPMSVPTSNDAESLSAASATAAVVTVTSTTMVNATTTATAIRSSGTPATVSYYDSSDVFLGVWWELFNQAALSRFPSTDDCPGHPWQNPEVCNPFTVIEQFVLEDIGLYPVLLDSPIRSGSKVATLHDFENSLASATAASYWAALHTIGGGMKDNDPSNTANNNYKVAAAAVNATMEYPYTMMQLTINLAPLLMGQVASILLFILIWHLIGRPVSSDSGIDTVGLLQIVWFMHARPEFGRIISDVDSPSIEHLRRAGMINTTLDGVGDETRPLAGGGE</sequence>
<feature type="compositionally biased region" description="Gly residues" evidence="1">
    <location>
        <begin position="831"/>
        <end position="841"/>
    </location>
</feature>
<feature type="compositionally biased region" description="Pro residues" evidence="1">
    <location>
        <begin position="575"/>
        <end position="585"/>
    </location>
</feature>
<feature type="compositionally biased region" description="Gly residues" evidence="1">
    <location>
        <begin position="784"/>
        <end position="802"/>
    </location>
</feature>
<feature type="transmembrane region" description="Helical" evidence="2">
    <location>
        <begin position="106"/>
        <end position="126"/>
    </location>
</feature>
<evidence type="ECO:0000313" key="3">
    <source>
        <dbReference type="EMBL" id="KAK0502496.1"/>
    </source>
</evidence>
<dbReference type="AlphaFoldDB" id="A0AA39TWN8"/>
<feature type="compositionally biased region" description="Low complexity" evidence="1">
    <location>
        <begin position="821"/>
        <end position="830"/>
    </location>
</feature>
<feature type="transmembrane region" description="Helical" evidence="2">
    <location>
        <begin position="1154"/>
        <end position="1175"/>
    </location>
</feature>
<evidence type="ECO:0000256" key="1">
    <source>
        <dbReference type="SAM" id="MobiDB-lite"/>
    </source>
</evidence>
<evidence type="ECO:0000256" key="2">
    <source>
        <dbReference type="SAM" id="Phobius"/>
    </source>
</evidence>
<feature type="compositionally biased region" description="Pro residues" evidence="1">
    <location>
        <begin position="770"/>
        <end position="783"/>
    </location>
</feature>
<dbReference type="EMBL" id="JAUEPU010000005">
    <property type="protein sequence ID" value="KAK0502496.1"/>
    <property type="molecule type" value="Genomic_DNA"/>
</dbReference>
<keyword evidence="2" id="KW-0472">Membrane</keyword>